<comment type="caution">
    <text evidence="2">The sequence shown here is derived from an EMBL/GenBank/DDBJ whole genome shotgun (WGS) entry which is preliminary data.</text>
</comment>
<feature type="compositionally biased region" description="Polar residues" evidence="1">
    <location>
        <begin position="66"/>
        <end position="76"/>
    </location>
</feature>
<accession>A0A3M8VY56</accession>
<evidence type="ECO:0000313" key="2">
    <source>
        <dbReference type="EMBL" id="RNG22812.1"/>
    </source>
</evidence>
<gene>
    <name evidence="2" type="ORF">EEJ42_19440</name>
</gene>
<evidence type="ECO:0000313" key="3">
    <source>
        <dbReference type="Proteomes" id="UP000275401"/>
    </source>
</evidence>
<organism evidence="2 3">
    <name type="scientific">Streptomyces botrytidirepellens</name>
    <dbReference type="NCBI Taxonomy" id="2486417"/>
    <lineage>
        <taxon>Bacteria</taxon>
        <taxon>Bacillati</taxon>
        <taxon>Actinomycetota</taxon>
        <taxon>Actinomycetes</taxon>
        <taxon>Kitasatosporales</taxon>
        <taxon>Streptomycetaceae</taxon>
        <taxon>Streptomyces</taxon>
    </lineage>
</organism>
<keyword evidence="3" id="KW-1185">Reference proteome</keyword>
<dbReference type="EMBL" id="RIBZ01000247">
    <property type="protein sequence ID" value="RNG22812.1"/>
    <property type="molecule type" value="Genomic_DNA"/>
</dbReference>
<name>A0A3M8VY56_9ACTN</name>
<evidence type="ECO:0000256" key="1">
    <source>
        <dbReference type="SAM" id="MobiDB-lite"/>
    </source>
</evidence>
<reference evidence="2 3" key="1">
    <citation type="submission" date="2018-11" db="EMBL/GenBank/DDBJ databases">
        <title>The Potential of Streptomyces as Biocontrol Agents against the Tomato grey mould, Botrytis cinerea (Gray mold) Frontiers in Microbiology.</title>
        <authorList>
            <person name="Li D."/>
        </authorList>
    </citation>
    <scope>NUCLEOTIDE SEQUENCE [LARGE SCALE GENOMIC DNA]</scope>
    <source>
        <strain evidence="2 3">NEAU-LD23</strain>
    </source>
</reference>
<dbReference type="Proteomes" id="UP000275401">
    <property type="component" value="Unassembled WGS sequence"/>
</dbReference>
<dbReference type="AlphaFoldDB" id="A0A3M8VY56"/>
<protein>
    <submittedName>
        <fullName evidence="2">Uncharacterized protein</fullName>
    </submittedName>
</protein>
<proteinExistence type="predicted"/>
<feature type="region of interest" description="Disordered" evidence="1">
    <location>
        <begin position="50"/>
        <end position="82"/>
    </location>
</feature>
<sequence>MLAHCFLAAMVAHAVERGAGETVRAASFPSPWQKCDGSWILPISQQPTYFGPNTGSAGRTGDDTTKPSPATSTINAARTPIG</sequence>